<organism evidence="9 10">
    <name type="scientific">Yoonia phaeophyticola</name>
    <dbReference type="NCBI Taxonomy" id="3137369"/>
    <lineage>
        <taxon>Bacteria</taxon>
        <taxon>Pseudomonadati</taxon>
        <taxon>Pseudomonadota</taxon>
        <taxon>Alphaproteobacteria</taxon>
        <taxon>Rhodobacterales</taxon>
        <taxon>Paracoccaceae</taxon>
        <taxon>Yoonia</taxon>
    </lineage>
</organism>
<dbReference type="InterPro" id="IPR037278">
    <property type="entry name" value="ARFGAP/RecO"/>
</dbReference>
<evidence type="ECO:0000256" key="4">
    <source>
        <dbReference type="ARBA" id="ARBA00023172"/>
    </source>
</evidence>
<keyword evidence="5 7" id="KW-0234">DNA repair</keyword>
<evidence type="ECO:0000256" key="1">
    <source>
        <dbReference type="ARBA" id="ARBA00007452"/>
    </source>
</evidence>
<dbReference type="EMBL" id="CP150951">
    <property type="protein sequence ID" value="WZC50169.1"/>
    <property type="molecule type" value="Genomic_DNA"/>
</dbReference>
<reference evidence="10" key="1">
    <citation type="submission" date="2024-04" db="EMBL/GenBank/DDBJ databases">
        <title>Phylogenomic analyses of a clade within the roseobacter group suggest taxonomic reassignments of species of the genera Aestuariivita, Citreicella, Loktanella, Nautella, Pelagibaca, Ruegeria, Thalassobius, Thiobacimonas and Tropicibacter, and the proposal o.</title>
        <authorList>
            <person name="Jeon C.O."/>
        </authorList>
    </citation>
    <scope>NUCLEOTIDE SEQUENCE [LARGE SCALE GENOMIC DNA]</scope>
    <source>
        <strain evidence="10">BS5-3</strain>
    </source>
</reference>
<keyword evidence="4 7" id="KW-0233">DNA recombination</keyword>
<dbReference type="Gene3D" id="1.20.1440.120">
    <property type="entry name" value="Recombination protein O, C-terminal domain"/>
    <property type="match status" value="1"/>
</dbReference>
<accession>A0ABZ2V6J0</accession>
<name>A0ABZ2V6J0_9RHOB</name>
<comment type="similarity">
    <text evidence="1 7">Belongs to the RecO family.</text>
</comment>
<dbReference type="SUPFAM" id="SSF50249">
    <property type="entry name" value="Nucleic acid-binding proteins"/>
    <property type="match status" value="1"/>
</dbReference>
<dbReference type="InterPro" id="IPR022572">
    <property type="entry name" value="DNA_rep/recomb_RecO_N"/>
</dbReference>
<comment type="function">
    <text evidence="7">Involved in DNA repair and RecF pathway recombination.</text>
</comment>
<dbReference type="Proteomes" id="UP001440612">
    <property type="component" value="Chromosome"/>
</dbReference>
<evidence type="ECO:0000256" key="2">
    <source>
        <dbReference type="ARBA" id="ARBA00021310"/>
    </source>
</evidence>
<dbReference type="Gene3D" id="2.40.50.140">
    <property type="entry name" value="Nucleic acid-binding proteins"/>
    <property type="match status" value="1"/>
</dbReference>
<evidence type="ECO:0000256" key="6">
    <source>
        <dbReference type="ARBA" id="ARBA00033409"/>
    </source>
</evidence>
<dbReference type="InterPro" id="IPR042242">
    <property type="entry name" value="RecO_C"/>
</dbReference>
<feature type="domain" description="DNA replication/recombination mediator RecO N-terminal" evidence="8">
    <location>
        <begin position="1"/>
        <end position="72"/>
    </location>
</feature>
<evidence type="ECO:0000259" key="8">
    <source>
        <dbReference type="Pfam" id="PF11967"/>
    </source>
</evidence>
<dbReference type="NCBIfam" id="TIGR00613">
    <property type="entry name" value="reco"/>
    <property type="match status" value="1"/>
</dbReference>
<dbReference type="Pfam" id="PF02565">
    <property type="entry name" value="RecO_C"/>
    <property type="match status" value="1"/>
</dbReference>
<evidence type="ECO:0000313" key="10">
    <source>
        <dbReference type="Proteomes" id="UP001440612"/>
    </source>
</evidence>
<proteinExistence type="inferred from homology"/>
<gene>
    <name evidence="7 9" type="primary">recO</name>
    <name evidence="9" type="ORF">AABB29_05890</name>
</gene>
<dbReference type="Pfam" id="PF11967">
    <property type="entry name" value="RecO_N"/>
    <property type="match status" value="1"/>
</dbReference>
<keyword evidence="3 7" id="KW-0227">DNA damage</keyword>
<evidence type="ECO:0000256" key="7">
    <source>
        <dbReference type="HAMAP-Rule" id="MF_00201"/>
    </source>
</evidence>
<dbReference type="HAMAP" id="MF_00201">
    <property type="entry name" value="RecO"/>
    <property type="match status" value="1"/>
</dbReference>
<evidence type="ECO:0000256" key="3">
    <source>
        <dbReference type="ARBA" id="ARBA00022763"/>
    </source>
</evidence>
<keyword evidence="10" id="KW-1185">Reference proteome</keyword>
<dbReference type="RefSeq" id="WP_341368278.1">
    <property type="nucleotide sequence ID" value="NZ_CP150951.2"/>
</dbReference>
<protein>
    <recommendedName>
        <fullName evidence="2 7">DNA repair protein RecO</fullName>
    </recommendedName>
    <alternativeName>
        <fullName evidence="6 7">Recombination protein O</fullName>
    </alternativeName>
</protein>
<dbReference type="PANTHER" id="PTHR33991">
    <property type="entry name" value="DNA REPAIR PROTEIN RECO"/>
    <property type="match status" value="1"/>
</dbReference>
<dbReference type="InterPro" id="IPR012340">
    <property type="entry name" value="NA-bd_OB-fold"/>
</dbReference>
<evidence type="ECO:0000313" key="9">
    <source>
        <dbReference type="EMBL" id="WZC50169.1"/>
    </source>
</evidence>
<dbReference type="InterPro" id="IPR003717">
    <property type="entry name" value="RecO"/>
</dbReference>
<evidence type="ECO:0000256" key="5">
    <source>
        <dbReference type="ARBA" id="ARBA00023204"/>
    </source>
</evidence>
<dbReference type="SUPFAM" id="SSF57863">
    <property type="entry name" value="ArfGap/RecO-like zinc finger"/>
    <property type="match status" value="1"/>
</dbReference>
<sequence length="241" mass="25833">MIEWRDEGAILATRPFGESAAIVELFSAAHGRHAGVVRGGASRKAAPNLQPGTQVAAVWKARLDDHLGAFTLEPLRSRAAIAMSDRLALAGLNAVCGLLAHVLPERAPYPAFYERTMGLLDLLGQSEVWPLAYLRWEQALLEEMGFGLDLSGCAVRGVNEDLAYVSPKSGRAVSRSGAGEWADRLLPLPPVLTGMGDASNSEIIAALGTTGFFIEHRLVKSLGDRPVPPARDRLLHAIARL</sequence>
<dbReference type="PANTHER" id="PTHR33991:SF1">
    <property type="entry name" value="DNA REPAIR PROTEIN RECO"/>
    <property type="match status" value="1"/>
</dbReference>